<accession>A0A8B0SQU7</accession>
<evidence type="ECO:0000313" key="3">
    <source>
        <dbReference type="Proteomes" id="UP000664466"/>
    </source>
</evidence>
<reference evidence="2" key="2">
    <citation type="submission" date="2021-04" db="EMBL/GenBank/DDBJ databases">
        <title>Complete Genome and methylome analysis of Thiothrix fructosivorans ATCC 49748.</title>
        <authorList>
            <person name="Fomenkov A."/>
            <person name="Sun L."/>
            <person name="Vincze T."/>
            <person name="Grabovich M.Y."/>
            <person name="Roberts R.J."/>
        </authorList>
    </citation>
    <scope>NUCLEOTIDE SEQUENCE</scope>
    <source>
        <strain evidence="2">ATCC 49748</strain>
    </source>
</reference>
<evidence type="ECO:0000313" key="2">
    <source>
        <dbReference type="EMBL" id="QTX12067.1"/>
    </source>
</evidence>
<sequence length="168" mass="18160">MKAYLLLGVVVFAVTVAGKVLWESRSTSPAVPVAALTLQIPCDLQQAPCVASDSQGRSIRFSINPPTIPLMQELTVQVETTGLPDVTSMRLTVVGVNMFMGYQYADLQTVGTGHFQGKLILPVCTLEKMQWLATLDALTPTAKVQATIPFTTVSNTPLPPFNQQLLDK</sequence>
<gene>
    <name evidence="2" type="ORF">J1836_006975</name>
    <name evidence="1" type="ORF">J1836_05850</name>
</gene>
<proteinExistence type="predicted"/>
<name>A0A8B0SQU7_9GAMM</name>
<dbReference type="RefSeq" id="WP_207250151.1">
    <property type="nucleotide sequence ID" value="NZ_JAFMPM010000006.1"/>
</dbReference>
<dbReference type="AlphaFoldDB" id="A0A8B0SQU7"/>
<organism evidence="2">
    <name type="scientific">Thiothrix fructosivorans</name>
    <dbReference type="NCBI Taxonomy" id="111770"/>
    <lineage>
        <taxon>Bacteria</taxon>
        <taxon>Pseudomonadati</taxon>
        <taxon>Pseudomonadota</taxon>
        <taxon>Gammaproteobacteria</taxon>
        <taxon>Thiotrichales</taxon>
        <taxon>Thiotrichaceae</taxon>
        <taxon>Thiothrix</taxon>
    </lineage>
</organism>
<evidence type="ECO:0000313" key="1">
    <source>
        <dbReference type="EMBL" id="MBO0612454.1"/>
    </source>
</evidence>
<dbReference type="EMBL" id="CP072748">
    <property type="protein sequence ID" value="QTX12067.1"/>
    <property type="molecule type" value="Genomic_DNA"/>
</dbReference>
<keyword evidence="3" id="KW-1185">Reference proteome</keyword>
<reference evidence="1 3" key="1">
    <citation type="submission" date="2021-03" db="EMBL/GenBank/DDBJ databases">
        <title>Draft genome and methylome analysis of Thiotrix fructosivoruns ATCC 49748.</title>
        <authorList>
            <person name="Fomenkov A."/>
            <person name="Grabovich M.Y."/>
            <person name="Roberts R.J."/>
        </authorList>
    </citation>
    <scope>NUCLEOTIDE SEQUENCE [LARGE SCALE GENOMIC DNA]</scope>
    <source>
        <strain evidence="1 3">ATCC 49748</strain>
    </source>
</reference>
<protein>
    <submittedName>
        <fullName evidence="2">Uncharacterized protein</fullName>
    </submittedName>
</protein>
<dbReference type="EMBL" id="JAFMPM010000006">
    <property type="protein sequence ID" value="MBO0612454.1"/>
    <property type="molecule type" value="Genomic_DNA"/>
</dbReference>
<dbReference type="Proteomes" id="UP000664466">
    <property type="component" value="Unassembled WGS sequence"/>
</dbReference>